<evidence type="ECO:0000313" key="3">
    <source>
        <dbReference type="EMBL" id="MDR4127143.1"/>
    </source>
</evidence>
<dbReference type="SUPFAM" id="SSF53850">
    <property type="entry name" value="Periplasmic binding protein-like II"/>
    <property type="match status" value="1"/>
</dbReference>
<dbReference type="EMBL" id="JAUZQE010000057">
    <property type="protein sequence ID" value="MDR4127143.1"/>
    <property type="molecule type" value="Genomic_DNA"/>
</dbReference>
<dbReference type="PANTHER" id="PTHR30537:SF1">
    <property type="entry name" value="HTH-TYPE TRANSCRIPTIONAL REGULATOR PGRR"/>
    <property type="match status" value="1"/>
</dbReference>
<dbReference type="PANTHER" id="PTHR30537">
    <property type="entry name" value="HTH-TYPE TRANSCRIPTIONAL REGULATOR"/>
    <property type="match status" value="1"/>
</dbReference>
<dbReference type="InterPro" id="IPR058163">
    <property type="entry name" value="LysR-type_TF_proteobact-type"/>
</dbReference>
<protein>
    <submittedName>
        <fullName evidence="3">LysR substrate-binding domain-containing protein</fullName>
    </submittedName>
</protein>
<accession>A0ABU1D9P2</accession>
<gene>
    <name evidence="3" type="ORF">Q8947_14285</name>
</gene>
<dbReference type="Proteomes" id="UP001232156">
    <property type="component" value="Unassembled WGS sequence"/>
</dbReference>
<sequence length="77" mass="8448">MTAWAKTSLPAHGGLYGWDFDKEGQSVNVRVSGQTTFNNISLMLQAALDGMGFAFVPLDIMQPHIEAGRLVPVLQDW</sequence>
<organism evidence="3 4">
    <name type="scientific">Yanghanlia caeni</name>
    <dbReference type="NCBI Taxonomy" id="3064283"/>
    <lineage>
        <taxon>Bacteria</taxon>
        <taxon>Pseudomonadati</taxon>
        <taxon>Pseudomonadota</taxon>
        <taxon>Betaproteobacteria</taxon>
        <taxon>Burkholderiales</taxon>
        <taxon>Alcaligenaceae</taxon>
        <taxon>Yanghanlia</taxon>
    </lineage>
</organism>
<evidence type="ECO:0000256" key="1">
    <source>
        <dbReference type="ARBA" id="ARBA00009437"/>
    </source>
</evidence>
<keyword evidence="4" id="KW-1185">Reference proteome</keyword>
<dbReference type="InterPro" id="IPR005119">
    <property type="entry name" value="LysR_subst-bd"/>
</dbReference>
<dbReference type="Pfam" id="PF03466">
    <property type="entry name" value="LysR_substrate"/>
    <property type="match status" value="1"/>
</dbReference>
<reference evidence="3 4" key="1">
    <citation type="submission" date="2023-08" db="EMBL/GenBank/DDBJ databases">
        <title>Alcaligenaceae gen. nov., a novel taxon isolated from the sludge of Yixing Pesticide Factory.</title>
        <authorList>
            <person name="Ruan L."/>
        </authorList>
    </citation>
    <scope>NUCLEOTIDE SEQUENCE [LARGE SCALE GENOMIC DNA]</scope>
    <source>
        <strain evidence="3 4">LG-2</strain>
    </source>
</reference>
<dbReference type="Gene3D" id="3.40.190.10">
    <property type="entry name" value="Periplasmic binding protein-like II"/>
    <property type="match status" value="1"/>
</dbReference>
<name>A0ABU1D9P2_9BURK</name>
<evidence type="ECO:0000313" key="4">
    <source>
        <dbReference type="Proteomes" id="UP001232156"/>
    </source>
</evidence>
<feature type="domain" description="LysR substrate-binding" evidence="2">
    <location>
        <begin position="12"/>
        <end position="77"/>
    </location>
</feature>
<dbReference type="RefSeq" id="WP_347287681.1">
    <property type="nucleotide sequence ID" value="NZ_JAUZQE010000057.1"/>
</dbReference>
<proteinExistence type="inferred from homology"/>
<comment type="caution">
    <text evidence="3">The sequence shown here is derived from an EMBL/GenBank/DDBJ whole genome shotgun (WGS) entry which is preliminary data.</text>
</comment>
<evidence type="ECO:0000259" key="2">
    <source>
        <dbReference type="Pfam" id="PF03466"/>
    </source>
</evidence>
<comment type="similarity">
    <text evidence="1">Belongs to the LysR transcriptional regulatory family.</text>
</comment>